<keyword evidence="1" id="KW-1133">Transmembrane helix</keyword>
<keyword evidence="3" id="KW-1185">Reference proteome</keyword>
<reference evidence="2" key="1">
    <citation type="journal article" date="2023" name="Mol. Phylogenet. Evol.">
        <title>Genome-scale phylogeny and comparative genomics of the fungal order Sordariales.</title>
        <authorList>
            <person name="Hensen N."/>
            <person name="Bonometti L."/>
            <person name="Westerberg I."/>
            <person name="Brannstrom I.O."/>
            <person name="Guillou S."/>
            <person name="Cros-Aarteil S."/>
            <person name="Calhoun S."/>
            <person name="Haridas S."/>
            <person name="Kuo A."/>
            <person name="Mondo S."/>
            <person name="Pangilinan J."/>
            <person name="Riley R."/>
            <person name="LaButti K."/>
            <person name="Andreopoulos B."/>
            <person name="Lipzen A."/>
            <person name="Chen C."/>
            <person name="Yan M."/>
            <person name="Daum C."/>
            <person name="Ng V."/>
            <person name="Clum A."/>
            <person name="Steindorff A."/>
            <person name="Ohm R.A."/>
            <person name="Martin F."/>
            <person name="Silar P."/>
            <person name="Natvig D.O."/>
            <person name="Lalanne C."/>
            <person name="Gautier V."/>
            <person name="Ament-Velasquez S.L."/>
            <person name="Kruys A."/>
            <person name="Hutchinson M.I."/>
            <person name="Powell A.J."/>
            <person name="Barry K."/>
            <person name="Miller A.N."/>
            <person name="Grigoriev I.V."/>
            <person name="Debuchy R."/>
            <person name="Gladieux P."/>
            <person name="Hiltunen Thoren M."/>
            <person name="Johannesson H."/>
        </authorList>
    </citation>
    <scope>NUCLEOTIDE SEQUENCE</scope>
    <source>
        <strain evidence="2">PSN324</strain>
    </source>
</reference>
<proteinExistence type="predicted"/>
<keyword evidence="1" id="KW-0812">Transmembrane</keyword>
<dbReference type="EMBL" id="MU865022">
    <property type="protein sequence ID" value="KAK4459971.1"/>
    <property type="molecule type" value="Genomic_DNA"/>
</dbReference>
<dbReference type="AlphaFoldDB" id="A0AAV9HGF7"/>
<evidence type="ECO:0000256" key="1">
    <source>
        <dbReference type="SAM" id="Phobius"/>
    </source>
</evidence>
<evidence type="ECO:0000313" key="2">
    <source>
        <dbReference type="EMBL" id="KAK4459971.1"/>
    </source>
</evidence>
<name>A0AAV9HGF7_9PEZI</name>
<protein>
    <submittedName>
        <fullName evidence="2">Uncharacterized protein</fullName>
    </submittedName>
</protein>
<reference evidence="2" key="2">
    <citation type="submission" date="2023-06" db="EMBL/GenBank/DDBJ databases">
        <authorList>
            <consortium name="Lawrence Berkeley National Laboratory"/>
            <person name="Mondo S.J."/>
            <person name="Hensen N."/>
            <person name="Bonometti L."/>
            <person name="Westerberg I."/>
            <person name="Brannstrom I.O."/>
            <person name="Guillou S."/>
            <person name="Cros-Aarteil S."/>
            <person name="Calhoun S."/>
            <person name="Haridas S."/>
            <person name="Kuo A."/>
            <person name="Pangilinan J."/>
            <person name="Riley R."/>
            <person name="Labutti K."/>
            <person name="Andreopoulos B."/>
            <person name="Lipzen A."/>
            <person name="Chen C."/>
            <person name="Yanf M."/>
            <person name="Daum C."/>
            <person name="Ng V."/>
            <person name="Clum A."/>
            <person name="Steindorff A."/>
            <person name="Ohm R."/>
            <person name="Martin F."/>
            <person name="Silar P."/>
            <person name="Natvig D."/>
            <person name="Lalanne C."/>
            <person name="Gautier V."/>
            <person name="Ament-Velasquez S.L."/>
            <person name="Kruys A."/>
            <person name="Hutchinson M.I."/>
            <person name="Powell A.J."/>
            <person name="Barry K."/>
            <person name="Miller A.N."/>
            <person name="Grigoriev I.V."/>
            <person name="Debuchy R."/>
            <person name="Gladieux P."/>
            <person name="Thoren M.H."/>
            <person name="Johannesson H."/>
        </authorList>
    </citation>
    <scope>NUCLEOTIDE SEQUENCE</scope>
    <source>
        <strain evidence="2">PSN324</strain>
    </source>
</reference>
<feature type="transmembrane region" description="Helical" evidence="1">
    <location>
        <begin position="54"/>
        <end position="74"/>
    </location>
</feature>
<comment type="caution">
    <text evidence="2">The sequence shown here is derived from an EMBL/GenBank/DDBJ whole genome shotgun (WGS) entry which is preliminary data.</text>
</comment>
<evidence type="ECO:0000313" key="3">
    <source>
        <dbReference type="Proteomes" id="UP001321749"/>
    </source>
</evidence>
<organism evidence="2 3">
    <name type="scientific">Cladorrhinum samala</name>
    <dbReference type="NCBI Taxonomy" id="585594"/>
    <lineage>
        <taxon>Eukaryota</taxon>
        <taxon>Fungi</taxon>
        <taxon>Dikarya</taxon>
        <taxon>Ascomycota</taxon>
        <taxon>Pezizomycotina</taxon>
        <taxon>Sordariomycetes</taxon>
        <taxon>Sordariomycetidae</taxon>
        <taxon>Sordariales</taxon>
        <taxon>Podosporaceae</taxon>
        <taxon>Cladorrhinum</taxon>
    </lineage>
</organism>
<keyword evidence="1" id="KW-0472">Membrane</keyword>
<dbReference type="Proteomes" id="UP001321749">
    <property type="component" value="Unassembled WGS sequence"/>
</dbReference>
<sequence length="127" mass="14232">MWNCRAIVVIDIAHTGGGGMGAQFKDRVGRGTLCALSGLTAVRPFIVSLTYKSYFSHPGVIFSVCGAMILCTRTDMVRVFFNFRKSVSVCVCFFFFFFRGCYCLPNFFPRIIIAKTKSISSPQCMYE</sequence>
<accession>A0AAV9HGF7</accession>
<feature type="transmembrane region" description="Helical" evidence="1">
    <location>
        <begin position="86"/>
        <end position="108"/>
    </location>
</feature>
<gene>
    <name evidence="2" type="ORF">QBC42DRAFT_111130</name>
</gene>